<dbReference type="InterPro" id="IPR036388">
    <property type="entry name" value="WH-like_DNA-bd_sf"/>
</dbReference>
<dbReference type="InterPro" id="IPR043135">
    <property type="entry name" value="Fur_C"/>
</dbReference>
<evidence type="ECO:0000313" key="2">
    <source>
        <dbReference type="Proteomes" id="UP000438476"/>
    </source>
</evidence>
<accession>A0A6I4T8W5</accession>
<dbReference type="Proteomes" id="UP000438476">
    <property type="component" value="Unassembled WGS sequence"/>
</dbReference>
<comment type="caution">
    <text evidence="1">The sequence shown here is derived from an EMBL/GenBank/DDBJ whole genome shotgun (WGS) entry which is preliminary data.</text>
</comment>
<reference evidence="1 2" key="1">
    <citation type="submission" date="2019-12" db="EMBL/GenBank/DDBJ databases">
        <title>Genomic-based taxomic classification of the family Erythrobacteraceae.</title>
        <authorList>
            <person name="Xu L."/>
        </authorList>
    </citation>
    <scope>NUCLEOTIDE SEQUENCE [LARGE SCALE GENOMIC DNA]</scope>
    <source>
        <strain evidence="1 2">LMG 29518</strain>
    </source>
</reference>
<dbReference type="Gene3D" id="3.30.1490.190">
    <property type="match status" value="1"/>
</dbReference>
<evidence type="ECO:0000313" key="1">
    <source>
        <dbReference type="EMBL" id="MXO66205.1"/>
    </source>
</evidence>
<dbReference type="AlphaFoldDB" id="A0A6I4T8W5"/>
<proteinExistence type="predicted"/>
<organism evidence="1 2">
    <name type="scientific">Altericroceibacterium endophyticum</name>
    <dbReference type="NCBI Taxonomy" id="1808508"/>
    <lineage>
        <taxon>Bacteria</taxon>
        <taxon>Pseudomonadati</taxon>
        <taxon>Pseudomonadota</taxon>
        <taxon>Alphaproteobacteria</taxon>
        <taxon>Sphingomonadales</taxon>
        <taxon>Erythrobacteraceae</taxon>
        <taxon>Altericroceibacterium</taxon>
    </lineage>
</organism>
<dbReference type="SUPFAM" id="SSF46785">
    <property type="entry name" value="Winged helix' DNA-binding domain"/>
    <property type="match status" value="1"/>
</dbReference>
<dbReference type="Gene3D" id="1.10.10.10">
    <property type="entry name" value="Winged helix-like DNA-binding domain superfamily/Winged helix DNA-binding domain"/>
    <property type="match status" value="1"/>
</dbReference>
<protein>
    <submittedName>
        <fullName evidence="1">Uncharacterized protein</fullName>
    </submittedName>
</protein>
<gene>
    <name evidence="1" type="ORF">GRI91_10595</name>
</gene>
<dbReference type="InterPro" id="IPR036390">
    <property type="entry name" value="WH_DNA-bd_sf"/>
</dbReference>
<keyword evidence="2" id="KW-1185">Reference proteome</keyword>
<sequence>MMPNLQRRAPFAVDALVLHVARTANRALSAKAISQRLAASGEPVAPMQIYRSLHRLQCEGKVRRIECLNAFCCDHGGELVVFCSDCHAFVCLEDEELRASLADMSGHLGYQLNRSIIEIAGTCPDCAGRTR</sequence>
<dbReference type="EMBL" id="WTYT01000004">
    <property type="protein sequence ID" value="MXO66205.1"/>
    <property type="molecule type" value="Genomic_DNA"/>
</dbReference>
<name>A0A6I4T8W5_9SPHN</name>